<gene>
    <name evidence="2" type="ordered locus">Desdi_1521</name>
</gene>
<dbReference type="InterPro" id="IPR029039">
    <property type="entry name" value="Flavoprotein-like_sf"/>
</dbReference>
<dbReference type="Gene3D" id="3.40.50.360">
    <property type="match status" value="1"/>
</dbReference>
<reference evidence="3" key="1">
    <citation type="submission" date="2012-02" db="EMBL/GenBank/DDBJ databases">
        <title>Complete sequence of Desulfitobacterium dichloroeliminans LMG P-21439.</title>
        <authorList>
            <person name="Lucas S."/>
            <person name="Han J."/>
            <person name="Lapidus A."/>
            <person name="Cheng J.-F."/>
            <person name="Goodwin L."/>
            <person name="Pitluck S."/>
            <person name="Peters L."/>
            <person name="Ovchinnikova G."/>
            <person name="Teshima H."/>
            <person name="Detter J.C."/>
            <person name="Han C."/>
            <person name="Tapia R."/>
            <person name="Land M."/>
            <person name="Hauser L."/>
            <person name="Kyrpides N."/>
            <person name="Ivanova N."/>
            <person name="Pagani I."/>
            <person name="Kruse T."/>
            <person name="de Vos W.M."/>
            <person name="Boon N."/>
            <person name="Smidt H."/>
            <person name="Woyke T."/>
        </authorList>
    </citation>
    <scope>NUCLEOTIDE SEQUENCE [LARGE SCALE GENOMIC DNA]</scope>
    <source>
        <strain evidence="3">LMG P-21439 / DCA1</strain>
    </source>
</reference>
<dbReference type="InterPro" id="IPR050712">
    <property type="entry name" value="NAD(P)H-dep_reductase"/>
</dbReference>
<evidence type="ECO:0000313" key="3">
    <source>
        <dbReference type="Proteomes" id="UP000010797"/>
    </source>
</evidence>
<dbReference type="KEGG" id="ddl:Desdi_1521"/>
<evidence type="ECO:0000313" key="2">
    <source>
        <dbReference type="EMBL" id="AGA69014.1"/>
    </source>
</evidence>
<dbReference type="EMBL" id="CP003344">
    <property type="protein sequence ID" value="AGA69014.1"/>
    <property type="molecule type" value="Genomic_DNA"/>
</dbReference>
<dbReference type="Pfam" id="PF03358">
    <property type="entry name" value="FMN_red"/>
    <property type="match status" value="1"/>
</dbReference>
<dbReference type="SUPFAM" id="SSF52218">
    <property type="entry name" value="Flavoproteins"/>
    <property type="match status" value="1"/>
</dbReference>
<dbReference type="InterPro" id="IPR005025">
    <property type="entry name" value="FMN_Rdtase-like_dom"/>
</dbReference>
<proteinExistence type="predicted"/>
<protein>
    <submittedName>
        <fullName evidence="2">Putative flavoprotein</fullName>
    </submittedName>
</protein>
<evidence type="ECO:0000259" key="1">
    <source>
        <dbReference type="Pfam" id="PF03358"/>
    </source>
</evidence>
<feature type="domain" description="NADPH-dependent FMN reductase-like" evidence="1">
    <location>
        <begin position="5"/>
        <end position="150"/>
    </location>
</feature>
<dbReference type="GO" id="GO:0005829">
    <property type="term" value="C:cytosol"/>
    <property type="evidence" value="ECO:0007669"/>
    <property type="project" value="TreeGrafter"/>
</dbReference>
<dbReference type="GO" id="GO:0010181">
    <property type="term" value="F:FMN binding"/>
    <property type="evidence" value="ECO:0007669"/>
    <property type="project" value="TreeGrafter"/>
</dbReference>
<dbReference type="OrthoDB" id="9806724at2"/>
<dbReference type="PANTHER" id="PTHR30543:SF21">
    <property type="entry name" value="NAD(P)H-DEPENDENT FMN REDUCTASE LOT6"/>
    <property type="match status" value="1"/>
</dbReference>
<name>L0F5D4_DESDL</name>
<dbReference type="Proteomes" id="UP000010797">
    <property type="component" value="Chromosome"/>
</dbReference>
<keyword evidence="3" id="KW-1185">Reference proteome</keyword>
<sequence>MSEVIKILGISGSLRRNSYNSAALKAAQELQPEGVIIEIADISQIPFFNEDLEAEGVPLVVEEFKKNIAEADALLIATPEYNYSIPPVLKNALDWASRAGKPLDGKPLGIISASTGMFGGARVQYHLRQVCVGLNLQPLNKPEVFIMNAHTKFDKSGALNDEFTRNAISKLLQGLVIKTLQLKK</sequence>
<dbReference type="PANTHER" id="PTHR30543">
    <property type="entry name" value="CHROMATE REDUCTASE"/>
    <property type="match status" value="1"/>
</dbReference>
<dbReference type="eggNOG" id="COG0431">
    <property type="taxonomic scope" value="Bacteria"/>
</dbReference>
<organism evidence="2 3">
    <name type="scientific">Desulfitobacterium dichloroeliminans (strain LMG P-21439 / DCA1)</name>
    <dbReference type="NCBI Taxonomy" id="871963"/>
    <lineage>
        <taxon>Bacteria</taxon>
        <taxon>Bacillati</taxon>
        <taxon>Bacillota</taxon>
        <taxon>Clostridia</taxon>
        <taxon>Eubacteriales</taxon>
        <taxon>Desulfitobacteriaceae</taxon>
        <taxon>Desulfitobacterium</taxon>
    </lineage>
</organism>
<dbReference type="STRING" id="871963.Desdi_1521"/>
<dbReference type="AlphaFoldDB" id="L0F5D4"/>
<accession>L0F5D4</accession>
<dbReference type="RefSeq" id="WP_015262007.1">
    <property type="nucleotide sequence ID" value="NC_019903.1"/>
</dbReference>
<dbReference type="GO" id="GO:0016491">
    <property type="term" value="F:oxidoreductase activity"/>
    <property type="evidence" value="ECO:0007669"/>
    <property type="project" value="InterPro"/>
</dbReference>
<dbReference type="HOGENOM" id="CLU_055322_4_2_9"/>